<protein>
    <submittedName>
        <fullName evidence="2">Uncharacterized protein</fullName>
    </submittedName>
</protein>
<evidence type="ECO:0000256" key="1">
    <source>
        <dbReference type="SAM" id="MobiDB-lite"/>
    </source>
</evidence>
<feature type="region of interest" description="Disordered" evidence="1">
    <location>
        <begin position="23"/>
        <end position="43"/>
    </location>
</feature>
<keyword evidence="3" id="KW-1185">Reference proteome</keyword>
<dbReference type="Proteomes" id="UP000314294">
    <property type="component" value="Unassembled WGS sequence"/>
</dbReference>
<organism evidence="2 3">
    <name type="scientific">Liparis tanakae</name>
    <name type="common">Tanaka's snailfish</name>
    <dbReference type="NCBI Taxonomy" id="230148"/>
    <lineage>
        <taxon>Eukaryota</taxon>
        <taxon>Metazoa</taxon>
        <taxon>Chordata</taxon>
        <taxon>Craniata</taxon>
        <taxon>Vertebrata</taxon>
        <taxon>Euteleostomi</taxon>
        <taxon>Actinopterygii</taxon>
        <taxon>Neopterygii</taxon>
        <taxon>Teleostei</taxon>
        <taxon>Neoteleostei</taxon>
        <taxon>Acanthomorphata</taxon>
        <taxon>Eupercaria</taxon>
        <taxon>Perciformes</taxon>
        <taxon>Cottioidei</taxon>
        <taxon>Cottales</taxon>
        <taxon>Liparidae</taxon>
        <taxon>Liparis</taxon>
    </lineage>
</organism>
<evidence type="ECO:0000313" key="3">
    <source>
        <dbReference type="Proteomes" id="UP000314294"/>
    </source>
</evidence>
<proteinExistence type="predicted"/>
<dbReference type="EMBL" id="SRLO01000075">
    <property type="protein sequence ID" value="TNN78308.1"/>
    <property type="molecule type" value="Genomic_DNA"/>
</dbReference>
<evidence type="ECO:0000313" key="2">
    <source>
        <dbReference type="EMBL" id="TNN78308.1"/>
    </source>
</evidence>
<comment type="caution">
    <text evidence="2">The sequence shown here is derived from an EMBL/GenBank/DDBJ whole genome shotgun (WGS) entry which is preliminary data.</text>
</comment>
<gene>
    <name evidence="2" type="ORF">EYF80_011548</name>
</gene>
<dbReference type="AlphaFoldDB" id="A0A4Z2IKN1"/>
<feature type="compositionally biased region" description="Polar residues" evidence="1">
    <location>
        <begin position="23"/>
        <end position="33"/>
    </location>
</feature>
<accession>A0A4Z2IKN1</accession>
<sequence length="90" mass="9851">MHHLSLAMCRSRCCAAGASLLSCGSRQSPQGQRGTRPLRPVPSLHSAGARRVCYGDLLRVHRSPRWVWDPLDPDFNSTQNLWADAIGIAG</sequence>
<name>A0A4Z2IKN1_9TELE</name>
<reference evidence="2 3" key="1">
    <citation type="submission" date="2019-03" db="EMBL/GenBank/DDBJ databases">
        <title>First draft genome of Liparis tanakae, snailfish: a comprehensive survey of snailfish specific genes.</title>
        <authorList>
            <person name="Kim W."/>
            <person name="Song I."/>
            <person name="Jeong J.-H."/>
            <person name="Kim D."/>
            <person name="Kim S."/>
            <person name="Ryu S."/>
            <person name="Song J.Y."/>
            <person name="Lee S.K."/>
        </authorList>
    </citation>
    <scope>NUCLEOTIDE SEQUENCE [LARGE SCALE GENOMIC DNA]</scope>
    <source>
        <tissue evidence="2">Muscle</tissue>
    </source>
</reference>